<dbReference type="SUPFAM" id="SSF56784">
    <property type="entry name" value="HAD-like"/>
    <property type="match status" value="1"/>
</dbReference>
<evidence type="ECO:0000256" key="3">
    <source>
        <dbReference type="ARBA" id="ARBA00006171"/>
    </source>
</evidence>
<comment type="pathway">
    <text evidence="2">Organic acid metabolism; glycolate biosynthesis; glycolate from 2-phosphoglycolate: step 1/1.</text>
</comment>
<evidence type="ECO:0000256" key="1">
    <source>
        <dbReference type="ARBA" id="ARBA00000830"/>
    </source>
</evidence>
<dbReference type="NCBIfam" id="TIGR01509">
    <property type="entry name" value="HAD-SF-IA-v3"/>
    <property type="match status" value="1"/>
</dbReference>
<dbReference type="InterPro" id="IPR023198">
    <property type="entry name" value="PGP-like_dom2"/>
</dbReference>
<accession>A0A968GDQ4</accession>
<gene>
    <name evidence="5" type="ORF">HCT48_00615</name>
</gene>
<dbReference type="AlphaFoldDB" id="A0A968GDQ4"/>
<dbReference type="PANTHER" id="PTHR43434">
    <property type="entry name" value="PHOSPHOGLYCOLATE PHOSPHATASE"/>
    <property type="match status" value="1"/>
</dbReference>
<dbReference type="InterPro" id="IPR050155">
    <property type="entry name" value="HAD-like_hydrolase_sf"/>
</dbReference>
<protein>
    <recommendedName>
        <fullName evidence="4">phosphoglycolate phosphatase</fullName>
        <ecNumber evidence="4">3.1.3.18</ecNumber>
    </recommendedName>
</protein>
<dbReference type="RefSeq" id="WP_167694836.1">
    <property type="nucleotide sequence ID" value="NZ_CP118181.1"/>
</dbReference>
<dbReference type="Proteomes" id="UP000778951">
    <property type="component" value="Unassembled WGS sequence"/>
</dbReference>
<dbReference type="EMBL" id="JAATLM010000001">
    <property type="protein sequence ID" value="NIZ68726.1"/>
    <property type="molecule type" value="Genomic_DNA"/>
</dbReference>
<dbReference type="GO" id="GO:0008967">
    <property type="term" value="F:phosphoglycolate phosphatase activity"/>
    <property type="evidence" value="ECO:0007669"/>
    <property type="project" value="UniProtKB-EC"/>
</dbReference>
<dbReference type="InterPro" id="IPR006439">
    <property type="entry name" value="HAD-SF_hydro_IA"/>
</dbReference>
<reference evidence="5" key="1">
    <citation type="submission" date="2020-03" db="EMBL/GenBank/DDBJ databases">
        <title>Spirochaetal bacteria isolated from arthropods constitute a novel genus Entomospira genus novum within the order Spirochaetales.</title>
        <authorList>
            <person name="Grana-Miraglia L."/>
            <person name="Sikutova S."/>
            <person name="Fingerle V."/>
            <person name="Sing A."/>
            <person name="Castillo-Ramirez S."/>
            <person name="Margos G."/>
            <person name="Rudolf I."/>
        </authorList>
    </citation>
    <scope>NUCLEOTIDE SEQUENCE</scope>
    <source>
        <strain evidence="5">BR149</strain>
    </source>
</reference>
<dbReference type="PRINTS" id="PR00413">
    <property type="entry name" value="HADHALOGNASE"/>
</dbReference>
<evidence type="ECO:0000256" key="2">
    <source>
        <dbReference type="ARBA" id="ARBA00004818"/>
    </source>
</evidence>
<dbReference type="InterPro" id="IPR023214">
    <property type="entry name" value="HAD_sf"/>
</dbReference>
<dbReference type="PANTHER" id="PTHR43434:SF1">
    <property type="entry name" value="PHOSPHOGLYCOLATE PHOSPHATASE"/>
    <property type="match status" value="1"/>
</dbReference>
<keyword evidence="6" id="KW-1185">Reference proteome</keyword>
<dbReference type="Pfam" id="PF00702">
    <property type="entry name" value="Hydrolase"/>
    <property type="match status" value="1"/>
</dbReference>
<comment type="similarity">
    <text evidence="3">Belongs to the HAD-like hydrolase superfamily. CbbY/CbbZ/Gph/YieH family.</text>
</comment>
<dbReference type="GO" id="GO:0005829">
    <property type="term" value="C:cytosol"/>
    <property type="evidence" value="ECO:0007669"/>
    <property type="project" value="TreeGrafter"/>
</dbReference>
<comment type="caution">
    <text evidence="5">The sequence shown here is derived from an EMBL/GenBank/DDBJ whole genome shotgun (WGS) entry which is preliminary data.</text>
</comment>
<dbReference type="SFLD" id="SFLDS00003">
    <property type="entry name" value="Haloacid_Dehalogenase"/>
    <property type="match status" value="1"/>
</dbReference>
<dbReference type="GO" id="GO:0006281">
    <property type="term" value="P:DNA repair"/>
    <property type="evidence" value="ECO:0007669"/>
    <property type="project" value="TreeGrafter"/>
</dbReference>
<evidence type="ECO:0000313" key="5">
    <source>
        <dbReference type="EMBL" id="NIZ68726.1"/>
    </source>
</evidence>
<dbReference type="SFLD" id="SFLDG01129">
    <property type="entry name" value="C1.5:_HAD__Beta-PGM__Phosphata"/>
    <property type="match status" value="1"/>
</dbReference>
<evidence type="ECO:0000256" key="4">
    <source>
        <dbReference type="ARBA" id="ARBA00013078"/>
    </source>
</evidence>
<evidence type="ECO:0000313" key="6">
    <source>
        <dbReference type="Proteomes" id="UP000778951"/>
    </source>
</evidence>
<dbReference type="Gene3D" id="1.10.150.240">
    <property type="entry name" value="Putative phosphatase, domain 2"/>
    <property type="match status" value="1"/>
</dbReference>
<dbReference type="Gene3D" id="3.40.50.1000">
    <property type="entry name" value="HAD superfamily/HAD-like"/>
    <property type="match status" value="1"/>
</dbReference>
<dbReference type="CDD" id="cd07505">
    <property type="entry name" value="HAD_BPGM-like"/>
    <property type="match status" value="1"/>
</dbReference>
<proteinExistence type="inferred from homology"/>
<dbReference type="EC" id="3.1.3.18" evidence="4"/>
<sequence>MAINTLIFDFDGTLVDSEMAHTLATHAFLQSLSVGAPAGNFVGKGLLDFLQALKATHPSLPHTIEELVERFEDAFMKIAPNHVHPYPKTIALAKQAKERGYTIAIASGSHLTLLKKVSKLFGIDTIFGDAYYSSEDDPAGKPSPDLFLRVAKILQVSPDKALVLEDSYPGYMAAQNANMPVLMLPDPRFSSQHTFDNADLLFDTPHNLDIDTVFTYCETH</sequence>
<comment type="catalytic activity">
    <reaction evidence="1">
        <text>2-phosphoglycolate + H2O = glycolate + phosphate</text>
        <dbReference type="Rhea" id="RHEA:14369"/>
        <dbReference type="ChEBI" id="CHEBI:15377"/>
        <dbReference type="ChEBI" id="CHEBI:29805"/>
        <dbReference type="ChEBI" id="CHEBI:43474"/>
        <dbReference type="ChEBI" id="CHEBI:58033"/>
        <dbReference type="EC" id="3.1.3.18"/>
    </reaction>
</comment>
<organism evidence="5 6">
    <name type="scientific">Entomospira culicis</name>
    <dbReference type="NCBI Taxonomy" id="2719989"/>
    <lineage>
        <taxon>Bacteria</taxon>
        <taxon>Pseudomonadati</taxon>
        <taxon>Spirochaetota</taxon>
        <taxon>Spirochaetia</taxon>
        <taxon>Spirochaetales</taxon>
        <taxon>Spirochaetaceae</taxon>
        <taxon>Entomospira</taxon>
    </lineage>
</organism>
<name>A0A968GDQ4_9SPIO</name>
<dbReference type="InterPro" id="IPR036412">
    <property type="entry name" value="HAD-like_sf"/>
</dbReference>